<evidence type="ECO:0000313" key="2">
    <source>
        <dbReference type="EMBL" id="MCS3902673.1"/>
    </source>
</evidence>
<dbReference type="RefSeq" id="WP_259054232.1">
    <property type="nucleotide sequence ID" value="NZ_JANUCT010000004.1"/>
</dbReference>
<proteinExistence type="predicted"/>
<sequence>MKSKPAQPDVLIVGKANNYGLTKDTQLLEYALAQTGLMTGRATTRQRGLIEALLRRRRARVVVHIERIHPRWLHAGDQHWLIPNQERFPRRHLGRLAGIDRVLAKTRHAEEIFQQAGARAVSYLGFTSEDCRDVSVEKDWQRFFHMAGANTLKGTEDLIDLWGAHPEWPELLLLQKADRAPKVLPANVRLEGGYLSGQALRYLQNGYGIHLCPSRSEGWGHHILEAMSTGALVLTTDAPPMNELVTADAGVRVGWARSQPRHLGHQYFVDRSALEAAIENLIAISDADKAALGSAARARYEAIDQAFHERVQAIFAELN</sequence>
<gene>
    <name evidence="2" type="ORF">J2T55_000677</name>
</gene>
<name>A0AAE3HK53_9GAMM</name>
<dbReference type="InterPro" id="IPR001296">
    <property type="entry name" value="Glyco_trans_1"/>
</dbReference>
<protein>
    <submittedName>
        <fullName evidence="2">Glycosyltransferase involved in cell wall biosynthesis</fullName>
    </submittedName>
</protein>
<evidence type="ECO:0000313" key="3">
    <source>
        <dbReference type="Proteomes" id="UP001204445"/>
    </source>
</evidence>
<keyword evidence="3" id="KW-1185">Reference proteome</keyword>
<dbReference type="GO" id="GO:0016757">
    <property type="term" value="F:glycosyltransferase activity"/>
    <property type="evidence" value="ECO:0007669"/>
    <property type="project" value="InterPro"/>
</dbReference>
<accession>A0AAE3HK53</accession>
<evidence type="ECO:0000259" key="1">
    <source>
        <dbReference type="Pfam" id="PF00534"/>
    </source>
</evidence>
<dbReference type="Pfam" id="PF00534">
    <property type="entry name" value="Glycos_transf_1"/>
    <property type="match status" value="1"/>
</dbReference>
<dbReference type="SUPFAM" id="SSF53756">
    <property type="entry name" value="UDP-Glycosyltransferase/glycogen phosphorylase"/>
    <property type="match status" value="1"/>
</dbReference>
<comment type="caution">
    <text evidence="2">The sequence shown here is derived from an EMBL/GenBank/DDBJ whole genome shotgun (WGS) entry which is preliminary data.</text>
</comment>
<dbReference type="Gene3D" id="3.40.50.2000">
    <property type="entry name" value="Glycogen Phosphorylase B"/>
    <property type="match status" value="1"/>
</dbReference>
<reference evidence="2" key="1">
    <citation type="submission" date="2022-08" db="EMBL/GenBank/DDBJ databases">
        <title>Genomic Encyclopedia of Type Strains, Phase III (KMG-III): the genomes of soil and plant-associated and newly described type strains.</title>
        <authorList>
            <person name="Whitman W."/>
        </authorList>
    </citation>
    <scope>NUCLEOTIDE SEQUENCE</scope>
    <source>
        <strain evidence="2">HMT 1</strain>
    </source>
</reference>
<dbReference type="Proteomes" id="UP001204445">
    <property type="component" value="Unassembled WGS sequence"/>
</dbReference>
<feature type="domain" description="Glycosyl transferase family 1" evidence="1">
    <location>
        <begin position="194"/>
        <end position="249"/>
    </location>
</feature>
<dbReference type="AlphaFoldDB" id="A0AAE3HK53"/>
<dbReference type="EMBL" id="JANUCT010000004">
    <property type="protein sequence ID" value="MCS3902673.1"/>
    <property type="molecule type" value="Genomic_DNA"/>
</dbReference>
<organism evidence="2 3">
    <name type="scientific">Methylohalomonas lacus</name>
    <dbReference type="NCBI Taxonomy" id="398773"/>
    <lineage>
        <taxon>Bacteria</taxon>
        <taxon>Pseudomonadati</taxon>
        <taxon>Pseudomonadota</taxon>
        <taxon>Gammaproteobacteria</taxon>
        <taxon>Methylohalomonadales</taxon>
        <taxon>Methylohalomonadaceae</taxon>
        <taxon>Methylohalomonas</taxon>
    </lineage>
</organism>